<feature type="transmembrane region" description="Helical" evidence="1">
    <location>
        <begin position="78"/>
        <end position="100"/>
    </location>
</feature>
<evidence type="ECO:0000313" key="2">
    <source>
        <dbReference type="EMBL" id="AVF42930.1"/>
    </source>
</evidence>
<organism evidence="2 3">
    <name type="scientific">Acinetobacter nosocomialis</name>
    <dbReference type="NCBI Taxonomy" id="106654"/>
    <lineage>
        <taxon>Bacteria</taxon>
        <taxon>Pseudomonadati</taxon>
        <taxon>Pseudomonadota</taxon>
        <taxon>Gammaproteobacteria</taxon>
        <taxon>Moraxellales</taxon>
        <taxon>Moraxellaceae</taxon>
        <taxon>Acinetobacter</taxon>
        <taxon>Acinetobacter calcoaceticus/baumannii complex</taxon>
    </lineage>
</organism>
<dbReference type="Proteomes" id="UP000237921">
    <property type="component" value="Chromosome"/>
</dbReference>
<sequence length="141" mass="16355">MLQYNKKTIIHALALAPLPLLSLSALGVMTLNAEFNLYSIGVILLAHFLFYLLFYGLLVIPFAYIISYFLARKSRLNLMSIFISGTAIWILISPIAHLFFVGSFPSPWWNIYKIYSFYLMILFTGFGYWLRLKWLSRKQIG</sequence>
<feature type="transmembrane region" description="Helical" evidence="1">
    <location>
        <begin position="37"/>
        <end position="66"/>
    </location>
</feature>
<feature type="transmembrane region" description="Helical" evidence="1">
    <location>
        <begin position="112"/>
        <end position="130"/>
    </location>
</feature>
<dbReference type="EMBL" id="CP014019">
    <property type="protein sequence ID" value="AVF42930.1"/>
    <property type="molecule type" value="Genomic_DNA"/>
</dbReference>
<gene>
    <name evidence="2" type="ORF">AL533_00145</name>
</gene>
<keyword evidence="1" id="KW-0472">Membrane</keyword>
<evidence type="ECO:0000256" key="1">
    <source>
        <dbReference type="SAM" id="Phobius"/>
    </source>
</evidence>
<keyword evidence="1" id="KW-1133">Transmembrane helix</keyword>
<dbReference type="AlphaFoldDB" id="A0A2L1VCN9"/>
<proteinExistence type="predicted"/>
<keyword evidence="1" id="KW-0812">Transmembrane</keyword>
<evidence type="ECO:0000313" key="3">
    <source>
        <dbReference type="Proteomes" id="UP000237921"/>
    </source>
</evidence>
<protein>
    <submittedName>
        <fullName evidence="2">Uncharacterized protein</fullName>
    </submittedName>
</protein>
<name>A0A2L1VCN9_ACINO</name>
<reference evidence="3" key="1">
    <citation type="submission" date="2017-12" db="EMBL/GenBank/DDBJ databases">
        <title>FDA dAtabase for Regulatory Grade micrObial Sequences (FDA-ARGOS): Supporting development and validation of Infectious Disease Dx tests.</title>
        <authorList>
            <person name="Hoffmann M."/>
            <person name="Allard M."/>
            <person name="Evans P."/>
            <person name="Brown E."/>
            <person name="Tallon L."/>
            <person name="Sadzewicz L."/>
            <person name="Sengamalay N."/>
            <person name="Ott S."/>
            <person name="Godinez A."/>
            <person name="Nagaraj S."/>
            <person name="Vavikolanu K."/>
            <person name="Aluvathingal J."/>
            <person name="Nadendla S."/>
            <person name="Sichtig H."/>
        </authorList>
    </citation>
    <scope>NUCLEOTIDE SEQUENCE [LARGE SCALE GENOMIC DNA]</scope>
    <source>
        <strain evidence="3">FDAARGOS_129</strain>
    </source>
</reference>
<dbReference type="RefSeq" id="WP_083008243.1">
    <property type="nucleotide sequence ID" value="NZ_BKRJ01000009.1"/>
</dbReference>
<accession>A0A2L1VCN9</accession>